<proteinExistence type="predicted"/>
<dbReference type="Proteomes" id="UP000305874">
    <property type="component" value="Unassembled WGS sequence"/>
</dbReference>
<protein>
    <submittedName>
        <fullName evidence="1">Uncharacterized protein</fullName>
    </submittedName>
</protein>
<sequence length="102" mass="11123">MKVILLGAMLGNGVSTKSGSPKPYQLNSLEYLVPSQDFIQGDHNIQKCGFTVKSVQMAHDQTLYNKIASLSNESITEVELTLSPDPENMARNIVTDVQAPKS</sequence>
<reference evidence="2" key="2">
    <citation type="submission" date="2019-06" db="EMBL/GenBank/DDBJ databases">
        <title>Co-occurence of chitin degradation, pigmentation and bioactivity in marine Pseudoalteromonas.</title>
        <authorList>
            <person name="Sonnenschein E.C."/>
            <person name="Bech P.K."/>
        </authorList>
    </citation>
    <scope>NUCLEOTIDE SEQUENCE [LARGE SCALE GENOMIC DNA]</scope>
    <source>
        <strain evidence="2">S2897</strain>
    </source>
</reference>
<reference evidence="1 2" key="1">
    <citation type="submission" date="2017-12" db="EMBL/GenBank/DDBJ databases">
        <authorList>
            <person name="Paulsen S."/>
            <person name="Gram L.K."/>
        </authorList>
    </citation>
    <scope>NUCLEOTIDE SEQUENCE [LARGE SCALE GENOMIC DNA]</scope>
    <source>
        <strain evidence="1 2">S2897</strain>
    </source>
</reference>
<dbReference type="Pfam" id="PF07459">
    <property type="entry name" value="CTX_RstB"/>
    <property type="match status" value="1"/>
</dbReference>
<evidence type="ECO:0000313" key="2">
    <source>
        <dbReference type="Proteomes" id="UP000305874"/>
    </source>
</evidence>
<dbReference type="EMBL" id="PNCG01000002">
    <property type="protein sequence ID" value="TMP88341.1"/>
    <property type="molecule type" value="Genomic_DNA"/>
</dbReference>
<dbReference type="InterPro" id="IPR010008">
    <property type="entry name" value="Vibrio_Phage_CTX_RstB"/>
</dbReference>
<gene>
    <name evidence="1" type="ORF">CWC05_02590</name>
</gene>
<comment type="caution">
    <text evidence="1">The sequence shown here is derived from an EMBL/GenBank/DDBJ whole genome shotgun (WGS) entry which is preliminary data.</text>
</comment>
<name>A0A5S3Z8K2_9GAMM</name>
<organism evidence="1 2">
    <name type="scientific">Pseudoalteromonas ruthenica</name>
    <dbReference type="NCBI Taxonomy" id="151081"/>
    <lineage>
        <taxon>Bacteria</taxon>
        <taxon>Pseudomonadati</taxon>
        <taxon>Pseudomonadota</taxon>
        <taxon>Gammaproteobacteria</taxon>
        <taxon>Alteromonadales</taxon>
        <taxon>Pseudoalteromonadaceae</taxon>
        <taxon>Pseudoalteromonas</taxon>
    </lineage>
</organism>
<accession>A0A5S3Z8K2</accession>
<dbReference type="RefSeq" id="WP_138547272.1">
    <property type="nucleotide sequence ID" value="NZ_PNCG01000002.1"/>
</dbReference>
<dbReference type="AlphaFoldDB" id="A0A5S3Z8K2"/>
<evidence type="ECO:0000313" key="1">
    <source>
        <dbReference type="EMBL" id="TMP88341.1"/>
    </source>
</evidence>